<feature type="compositionally biased region" description="Polar residues" evidence="1">
    <location>
        <begin position="160"/>
        <end position="172"/>
    </location>
</feature>
<dbReference type="AlphaFoldDB" id="A0A4C1VZY3"/>
<feature type="region of interest" description="Disordered" evidence="1">
    <location>
        <begin position="156"/>
        <end position="194"/>
    </location>
</feature>
<evidence type="ECO:0000256" key="1">
    <source>
        <dbReference type="SAM" id="MobiDB-lite"/>
    </source>
</evidence>
<accession>A0A4C1VZY3</accession>
<organism evidence="2 3">
    <name type="scientific">Eumeta variegata</name>
    <name type="common">Bagworm moth</name>
    <name type="synonym">Eumeta japonica</name>
    <dbReference type="NCBI Taxonomy" id="151549"/>
    <lineage>
        <taxon>Eukaryota</taxon>
        <taxon>Metazoa</taxon>
        <taxon>Ecdysozoa</taxon>
        <taxon>Arthropoda</taxon>
        <taxon>Hexapoda</taxon>
        <taxon>Insecta</taxon>
        <taxon>Pterygota</taxon>
        <taxon>Neoptera</taxon>
        <taxon>Endopterygota</taxon>
        <taxon>Lepidoptera</taxon>
        <taxon>Glossata</taxon>
        <taxon>Ditrysia</taxon>
        <taxon>Tineoidea</taxon>
        <taxon>Psychidae</taxon>
        <taxon>Oiketicinae</taxon>
        <taxon>Eumeta</taxon>
    </lineage>
</organism>
<comment type="caution">
    <text evidence="2">The sequence shown here is derived from an EMBL/GenBank/DDBJ whole genome shotgun (WGS) entry which is preliminary data.</text>
</comment>
<protein>
    <submittedName>
        <fullName evidence="2">Uncharacterized protein</fullName>
    </submittedName>
</protein>
<reference evidence="2 3" key="1">
    <citation type="journal article" date="2019" name="Commun. Biol.">
        <title>The bagworm genome reveals a unique fibroin gene that provides high tensile strength.</title>
        <authorList>
            <person name="Kono N."/>
            <person name="Nakamura H."/>
            <person name="Ohtoshi R."/>
            <person name="Tomita M."/>
            <person name="Numata K."/>
            <person name="Arakawa K."/>
        </authorList>
    </citation>
    <scope>NUCLEOTIDE SEQUENCE [LARGE SCALE GENOMIC DNA]</scope>
</reference>
<evidence type="ECO:0000313" key="2">
    <source>
        <dbReference type="EMBL" id="GBP43474.1"/>
    </source>
</evidence>
<gene>
    <name evidence="2" type="ORF">EVAR_16049_1</name>
</gene>
<dbReference type="Proteomes" id="UP000299102">
    <property type="component" value="Unassembled WGS sequence"/>
</dbReference>
<evidence type="ECO:0000313" key="3">
    <source>
        <dbReference type="Proteomes" id="UP000299102"/>
    </source>
</evidence>
<sequence length="194" mass="21629">MDDAIELHVDIAFESYVRHTIALLTERPSSVADFRHRVPWELGKPLVRDSIRHHKAYLLLSLFLTWSMVTGSKILIEIGVEFECEIRIGIKSTSGIKIRNGYGTGIKAGTRLGLTSSSTNVKYEDINARKPASLKLMDDRSKLLASNEKDTGFEIKSRVNRSMSLDSSQSKPRASDGRQVGSSGGCHHRDDKSR</sequence>
<dbReference type="EMBL" id="BGZK01000436">
    <property type="protein sequence ID" value="GBP43474.1"/>
    <property type="molecule type" value="Genomic_DNA"/>
</dbReference>
<proteinExistence type="predicted"/>
<name>A0A4C1VZY3_EUMVA</name>
<keyword evidence="3" id="KW-1185">Reference proteome</keyword>